<dbReference type="InterPro" id="IPR006015">
    <property type="entry name" value="Universal_stress_UspA"/>
</dbReference>
<dbReference type="SUPFAM" id="SSF52402">
    <property type="entry name" value="Adenine nucleotide alpha hydrolases-like"/>
    <property type="match status" value="1"/>
</dbReference>
<accession>A0A832A1Z8</accession>
<feature type="domain" description="UspA" evidence="2">
    <location>
        <begin position="4"/>
        <end position="144"/>
    </location>
</feature>
<dbReference type="InterPro" id="IPR014729">
    <property type="entry name" value="Rossmann-like_a/b/a_fold"/>
</dbReference>
<evidence type="ECO:0000313" key="3">
    <source>
        <dbReference type="EMBL" id="HFK97053.1"/>
    </source>
</evidence>
<gene>
    <name evidence="3" type="ORF">ENS06_06975</name>
</gene>
<organism evidence="3">
    <name type="scientific">Desulfacinum infernum</name>
    <dbReference type="NCBI Taxonomy" id="35837"/>
    <lineage>
        <taxon>Bacteria</taxon>
        <taxon>Pseudomonadati</taxon>
        <taxon>Thermodesulfobacteriota</taxon>
        <taxon>Syntrophobacteria</taxon>
        <taxon>Syntrophobacterales</taxon>
        <taxon>Syntrophobacteraceae</taxon>
        <taxon>Desulfacinum</taxon>
    </lineage>
</organism>
<evidence type="ECO:0000259" key="2">
    <source>
        <dbReference type="Pfam" id="PF00582"/>
    </source>
</evidence>
<reference evidence="3" key="1">
    <citation type="journal article" date="2020" name="mSystems">
        <title>Genome- and Community-Level Interaction Insights into Carbon Utilization and Element Cycling Functions of Hydrothermarchaeota in Hydrothermal Sediment.</title>
        <authorList>
            <person name="Zhou Z."/>
            <person name="Liu Y."/>
            <person name="Xu W."/>
            <person name="Pan J."/>
            <person name="Luo Z.H."/>
            <person name="Li M."/>
        </authorList>
    </citation>
    <scope>NUCLEOTIDE SEQUENCE [LARGE SCALE GENOMIC DNA]</scope>
    <source>
        <strain evidence="3">SpSt-456</strain>
    </source>
</reference>
<dbReference type="PANTHER" id="PTHR46268:SF6">
    <property type="entry name" value="UNIVERSAL STRESS PROTEIN UP12"/>
    <property type="match status" value="1"/>
</dbReference>
<dbReference type="CDD" id="cd00293">
    <property type="entry name" value="USP-like"/>
    <property type="match status" value="1"/>
</dbReference>
<evidence type="ECO:0000256" key="1">
    <source>
        <dbReference type="ARBA" id="ARBA00008791"/>
    </source>
</evidence>
<dbReference type="AlphaFoldDB" id="A0A832A1Z8"/>
<dbReference type="Pfam" id="PF00582">
    <property type="entry name" value="Usp"/>
    <property type="match status" value="1"/>
</dbReference>
<proteinExistence type="inferred from homology"/>
<dbReference type="InterPro" id="IPR006016">
    <property type="entry name" value="UspA"/>
</dbReference>
<comment type="similarity">
    <text evidence="1">Belongs to the universal stress protein A family.</text>
</comment>
<dbReference type="EMBL" id="DSTK01000021">
    <property type="protein sequence ID" value="HFK97053.1"/>
    <property type="molecule type" value="Genomic_DNA"/>
</dbReference>
<dbReference type="Gene3D" id="3.40.50.620">
    <property type="entry name" value="HUPs"/>
    <property type="match status" value="1"/>
</dbReference>
<name>A0A832A1Z8_9BACT</name>
<dbReference type="PRINTS" id="PR01438">
    <property type="entry name" value="UNVRSLSTRESS"/>
</dbReference>
<dbReference type="PANTHER" id="PTHR46268">
    <property type="entry name" value="STRESS RESPONSE PROTEIN NHAX"/>
    <property type="match status" value="1"/>
</dbReference>
<sequence>MKITKILWPTDLSRSSSAALPYVLDFAAKYGAEVVLLYVAEDMSGHEPWYGEWGKKHLEEFHRWIVAEATERLDKICREKLQGCPRFQRLVLGGDPAKRILETIESEGIDLVVMTAHGLKGHFPFGSVAEKVVRNAKVPVLMIRPQTSGDGQGVLS</sequence>
<protein>
    <submittedName>
        <fullName evidence="3">Universal stress protein</fullName>
    </submittedName>
</protein>
<comment type="caution">
    <text evidence="3">The sequence shown here is derived from an EMBL/GenBank/DDBJ whole genome shotgun (WGS) entry which is preliminary data.</text>
</comment>